<feature type="transmembrane region" description="Helical" evidence="1">
    <location>
        <begin position="83"/>
        <end position="102"/>
    </location>
</feature>
<protein>
    <recommendedName>
        <fullName evidence="4">Transmembrane protein</fullName>
    </recommendedName>
</protein>
<evidence type="ECO:0000313" key="3">
    <source>
        <dbReference type="Proteomes" id="UP000054937"/>
    </source>
</evidence>
<comment type="caution">
    <text evidence="2">The sequence shown here is derived from an EMBL/GenBank/DDBJ whole genome shotgun (WGS) entry which is preliminary data.</text>
</comment>
<evidence type="ECO:0000256" key="1">
    <source>
        <dbReference type="SAM" id="Phobius"/>
    </source>
</evidence>
<organism evidence="2 3">
    <name type="scientific">Pseudocohnilembus persalinus</name>
    <name type="common">Ciliate</name>
    <dbReference type="NCBI Taxonomy" id="266149"/>
    <lineage>
        <taxon>Eukaryota</taxon>
        <taxon>Sar</taxon>
        <taxon>Alveolata</taxon>
        <taxon>Ciliophora</taxon>
        <taxon>Intramacronucleata</taxon>
        <taxon>Oligohymenophorea</taxon>
        <taxon>Scuticociliatia</taxon>
        <taxon>Philasterida</taxon>
        <taxon>Pseudocohnilembidae</taxon>
        <taxon>Pseudocohnilembus</taxon>
    </lineage>
</organism>
<keyword evidence="1" id="KW-1133">Transmembrane helix</keyword>
<feature type="transmembrane region" description="Helical" evidence="1">
    <location>
        <begin position="12"/>
        <end position="32"/>
    </location>
</feature>
<dbReference type="InParanoid" id="A0A0V0QYI9"/>
<keyword evidence="1" id="KW-0812">Transmembrane</keyword>
<gene>
    <name evidence="2" type="ORF">PPERSA_06899</name>
</gene>
<reference evidence="2 3" key="1">
    <citation type="journal article" date="2015" name="Sci. Rep.">
        <title>Genome of the facultative scuticociliatosis pathogen Pseudocohnilembus persalinus provides insight into its virulence through horizontal gene transfer.</title>
        <authorList>
            <person name="Xiong J."/>
            <person name="Wang G."/>
            <person name="Cheng J."/>
            <person name="Tian M."/>
            <person name="Pan X."/>
            <person name="Warren A."/>
            <person name="Jiang C."/>
            <person name="Yuan D."/>
            <person name="Miao W."/>
        </authorList>
    </citation>
    <scope>NUCLEOTIDE SEQUENCE [LARGE SCALE GENOMIC DNA]</scope>
    <source>
        <strain evidence="2">36N120E</strain>
    </source>
</reference>
<name>A0A0V0QYI9_PSEPJ</name>
<evidence type="ECO:0000313" key="2">
    <source>
        <dbReference type="EMBL" id="KRX07284.1"/>
    </source>
</evidence>
<feature type="transmembrane region" description="Helical" evidence="1">
    <location>
        <begin position="44"/>
        <end position="63"/>
    </location>
</feature>
<dbReference type="AlphaFoldDB" id="A0A0V0QYI9"/>
<proteinExistence type="predicted"/>
<keyword evidence="3" id="KW-1185">Reference proteome</keyword>
<sequence length="104" mass="12910">MMYCIANIIVRIQQKAAMFIYIIFLCKFLQYLNNQLFHLYQNQVYLNITINHVDLKIYWLIILNGSIQKKFHKQIIYLKMHEYLIILKNIKLFLFQIIWYKYLI</sequence>
<dbReference type="Proteomes" id="UP000054937">
    <property type="component" value="Unassembled WGS sequence"/>
</dbReference>
<keyword evidence="1" id="KW-0472">Membrane</keyword>
<accession>A0A0V0QYI9</accession>
<dbReference type="EMBL" id="LDAU01000084">
    <property type="protein sequence ID" value="KRX07284.1"/>
    <property type="molecule type" value="Genomic_DNA"/>
</dbReference>
<evidence type="ECO:0008006" key="4">
    <source>
        <dbReference type="Google" id="ProtNLM"/>
    </source>
</evidence>